<proteinExistence type="predicted"/>
<sequence length="210" mass="23315">MNTVFQKNNSDSKTKDGSRFNHANDSGMTLKDAEFIEKNSEELLAKLKREAAANKFSLRGIDLSGIVFGPESDFSGLDLRGAIFDNCDLTGASFDGANLEGASFKNVVAIGTTFINARMLNANLSDGNFRDSDFTDADLKQTNVWGAAFYEVTFQRTDIRGAYWKDTYETEVMHEDDEIRSLSGECDKQSSPRALSFDEQSWPHAPSFDL</sequence>
<evidence type="ECO:0000313" key="3">
    <source>
        <dbReference type="Proteomes" id="UP000004848"/>
    </source>
</evidence>
<feature type="compositionally biased region" description="Basic and acidic residues" evidence="1">
    <location>
        <begin position="10"/>
        <end position="19"/>
    </location>
</feature>
<dbReference type="InterPro" id="IPR001646">
    <property type="entry name" value="5peptide_repeat"/>
</dbReference>
<accession>A0P0W9</accession>
<organism evidence="2 3">
    <name type="scientific">Roseibium aggregatum (strain ATCC 25650 / DSM 13394 / JCM 20685 / NBRC 16684 / NCIMB 2208 / IAM 12614 / B1)</name>
    <name type="common">Stappia aggregata</name>
    <dbReference type="NCBI Taxonomy" id="384765"/>
    <lineage>
        <taxon>Bacteria</taxon>
        <taxon>Pseudomonadati</taxon>
        <taxon>Pseudomonadota</taxon>
        <taxon>Alphaproteobacteria</taxon>
        <taxon>Hyphomicrobiales</taxon>
        <taxon>Stappiaceae</taxon>
        <taxon>Roseibium</taxon>
    </lineage>
</organism>
<dbReference type="PANTHER" id="PTHR14136">
    <property type="entry name" value="BTB_POZ DOMAIN-CONTAINING PROTEIN KCTD9"/>
    <property type="match status" value="1"/>
</dbReference>
<gene>
    <name evidence="2" type="ORF">SIAM614_01544</name>
</gene>
<comment type="caution">
    <text evidence="2">The sequence shown here is derived from an EMBL/GenBank/DDBJ whole genome shotgun (WGS) entry which is preliminary data.</text>
</comment>
<dbReference type="eggNOG" id="COG1357">
    <property type="taxonomic scope" value="Bacteria"/>
</dbReference>
<dbReference type="InterPro" id="IPR051082">
    <property type="entry name" value="Pentapeptide-BTB/POZ_domain"/>
</dbReference>
<dbReference type="Pfam" id="PF13599">
    <property type="entry name" value="Pentapeptide_4"/>
    <property type="match status" value="1"/>
</dbReference>
<dbReference type="AlphaFoldDB" id="A0P0W9"/>
<dbReference type="EMBL" id="AAUW01000021">
    <property type="protein sequence ID" value="EAV41433.1"/>
    <property type="molecule type" value="Genomic_DNA"/>
</dbReference>
<dbReference type="SUPFAM" id="SSF141571">
    <property type="entry name" value="Pentapeptide repeat-like"/>
    <property type="match status" value="1"/>
</dbReference>
<dbReference type="Gene3D" id="2.160.20.80">
    <property type="entry name" value="E3 ubiquitin-protein ligase SopA"/>
    <property type="match status" value="1"/>
</dbReference>
<dbReference type="Proteomes" id="UP000004848">
    <property type="component" value="Unassembled WGS sequence"/>
</dbReference>
<evidence type="ECO:0000256" key="1">
    <source>
        <dbReference type="SAM" id="MobiDB-lite"/>
    </source>
</evidence>
<dbReference type="PANTHER" id="PTHR14136:SF17">
    <property type="entry name" value="BTB_POZ DOMAIN-CONTAINING PROTEIN KCTD9"/>
    <property type="match status" value="1"/>
</dbReference>
<protein>
    <submittedName>
        <fullName evidence="2">Pentapeptide repeat protein</fullName>
    </submittedName>
</protein>
<reference evidence="2 3" key="1">
    <citation type="submission" date="2006-05" db="EMBL/GenBank/DDBJ databases">
        <authorList>
            <person name="King G."/>
            <person name="Ferriera S."/>
            <person name="Johnson J."/>
            <person name="Kravitz S."/>
            <person name="Beeson K."/>
            <person name="Sutton G."/>
            <person name="Rogers Y.-H."/>
            <person name="Friedman R."/>
            <person name="Frazier M."/>
            <person name="Venter J.C."/>
        </authorList>
    </citation>
    <scope>NUCLEOTIDE SEQUENCE [LARGE SCALE GENOMIC DNA]</scope>
    <source>
        <strain evidence="3">ATCC 25650 / DSM 13394 / JCM 20685 / NBRC 16684 / NCIMB 2208 / IAM 12614 / B1</strain>
    </source>
</reference>
<feature type="region of interest" description="Disordered" evidence="1">
    <location>
        <begin position="183"/>
        <end position="210"/>
    </location>
</feature>
<evidence type="ECO:0000313" key="2">
    <source>
        <dbReference type="EMBL" id="EAV41433.1"/>
    </source>
</evidence>
<feature type="region of interest" description="Disordered" evidence="1">
    <location>
        <begin position="1"/>
        <end position="25"/>
    </location>
</feature>
<name>A0P0W9_ROSAI</name>